<feature type="compositionally biased region" description="Low complexity" evidence="1">
    <location>
        <begin position="113"/>
        <end position="127"/>
    </location>
</feature>
<dbReference type="EMBL" id="JACEFO010001732">
    <property type="protein sequence ID" value="KAF8715563.1"/>
    <property type="molecule type" value="Genomic_DNA"/>
</dbReference>
<reference evidence="3" key="1">
    <citation type="submission" date="2020-07" db="EMBL/GenBank/DDBJ databases">
        <title>Genome sequence and genetic diversity analysis of an under-domesticated orphan crop, white fonio (Digitaria exilis).</title>
        <authorList>
            <person name="Bennetzen J.L."/>
            <person name="Chen S."/>
            <person name="Ma X."/>
            <person name="Wang X."/>
            <person name="Yssel A.E.J."/>
            <person name="Chaluvadi S.R."/>
            <person name="Johnson M."/>
            <person name="Gangashetty P."/>
            <person name="Hamidou F."/>
            <person name="Sanogo M.D."/>
            <person name="Zwaenepoel A."/>
            <person name="Wallace J."/>
            <person name="Van De Peer Y."/>
            <person name="Van Deynze A."/>
        </authorList>
    </citation>
    <scope>NUCLEOTIDE SEQUENCE</scope>
    <source>
        <tissue evidence="3">Leaves</tissue>
    </source>
</reference>
<evidence type="ECO:0000313" key="3">
    <source>
        <dbReference type="EMBL" id="KAF8715563.1"/>
    </source>
</evidence>
<gene>
    <name evidence="3" type="ORF">HU200_027222</name>
</gene>
<dbReference type="PANTHER" id="PTHR34662">
    <property type="entry name" value="OS04G0422700 PROTEIN"/>
    <property type="match status" value="1"/>
</dbReference>
<name>A0A835BYG1_9POAL</name>
<sequence length="192" mass="19505">MAGGSRARLLALVALCSLLARPQPSRAFLFSGGVRSRSTSVPQDHQGGGDREEKVPMAVVVPADYAPRPAPLGPSPSTAPAPAPERGSDGGGGDEDGTPRMPSERRRGRSTGDHGAAGQAPAGATSADFISSSPAVPLPGGVADSATVLPMPTPGRQQQRRDDAGMGALQLQVRVVQLAVPLLMMVSFGALL</sequence>
<accession>A0A835BYG1</accession>
<organism evidence="3 4">
    <name type="scientific">Digitaria exilis</name>
    <dbReference type="NCBI Taxonomy" id="1010633"/>
    <lineage>
        <taxon>Eukaryota</taxon>
        <taxon>Viridiplantae</taxon>
        <taxon>Streptophyta</taxon>
        <taxon>Embryophyta</taxon>
        <taxon>Tracheophyta</taxon>
        <taxon>Spermatophyta</taxon>
        <taxon>Magnoliopsida</taxon>
        <taxon>Liliopsida</taxon>
        <taxon>Poales</taxon>
        <taxon>Poaceae</taxon>
        <taxon>PACMAD clade</taxon>
        <taxon>Panicoideae</taxon>
        <taxon>Panicodae</taxon>
        <taxon>Paniceae</taxon>
        <taxon>Anthephorinae</taxon>
        <taxon>Digitaria</taxon>
    </lineage>
</organism>
<dbReference type="OrthoDB" id="10259572at2759"/>
<keyword evidence="4" id="KW-1185">Reference proteome</keyword>
<feature type="region of interest" description="Disordered" evidence="1">
    <location>
        <begin position="34"/>
        <end position="162"/>
    </location>
</feature>
<dbReference type="AlphaFoldDB" id="A0A835BYG1"/>
<evidence type="ECO:0000313" key="4">
    <source>
        <dbReference type="Proteomes" id="UP000636709"/>
    </source>
</evidence>
<evidence type="ECO:0000256" key="2">
    <source>
        <dbReference type="SAM" id="SignalP"/>
    </source>
</evidence>
<keyword evidence="2" id="KW-0732">Signal</keyword>
<proteinExistence type="predicted"/>
<feature type="compositionally biased region" description="Pro residues" evidence="1">
    <location>
        <begin position="68"/>
        <end position="83"/>
    </location>
</feature>
<feature type="signal peptide" evidence="2">
    <location>
        <begin position="1"/>
        <end position="27"/>
    </location>
</feature>
<evidence type="ECO:0000256" key="1">
    <source>
        <dbReference type="SAM" id="MobiDB-lite"/>
    </source>
</evidence>
<dbReference type="PANTHER" id="PTHR34662:SF3">
    <property type="entry name" value="OS04G0422700 PROTEIN"/>
    <property type="match status" value="1"/>
</dbReference>
<dbReference type="Proteomes" id="UP000636709">
    <property type="component" value="Unassembled WGS sequence"/>
</dbReference>
<protein>
    <submittedName>
        <fullName evidence="3">Uncharacterized protein</fullName>
    </submittedName>
</protein>
<comment type="caution">
    <text evidence="3">The sequence shown here is derived from an EMBL/GenBank/DDBJ whole genome shotgun (WGS) entry which is preliminary data.</text>
</comment>
<feature type="chain" id="PRO_5032719434" evidence="2">
    <location>
        <begin position="28"/>
        <end position="192"/>
    </location>
</feature>